<feature type="compositionally biased region" description="Acidic residues" evidence="1">
    <location>
        <begin position="355"/>
        <end position="366"/>
    </location>
</feature>
<dbReference type="RefSeq" id="XP_067758227.1">
    <property type="nucleotide sequence ID" value="XM_067901225.1"/>
</dbReference>
<evidence type="ECO:0000313" key="2">
    <source>
        <dbReference type="EMBL" id="KAG5508759.1"/>
    </source>
</evidence>
<feature type="compositionally biased region" description="Basic and acidic residues" evidence="1">
    <location>
        <begin position="614"/>
        <end position="623"/>
    </location>
</feature>
<dbReference type="PANTHER" id="PTHR34377">
    <property type="entry name" value="TETRATRICOPEPTIDE REPEAT (TPR)-LIKE SUPERFAMILY PROTEIN"/>
    <property type="match status" value="1"/>
</dbReference>
<gene>
    <name evidence="2" type="ORF">JKF63_05257</name>
</gene>
<dbReference type="KEGG" id="phet:94291302"/>
<dbReference type="AlphaFoldDB" id="A0A836LE70"/>
<comment type="caution">
    <text evidence="2">The sequence shown here is derived from an EMBL/GenBank/DDBJ whole genome shotgun (WGS) entry which is preliminary data.</text>
</comment>
<feature type="compositionally biased region" description="Basic residues" evidence="1">
    <location>
        <begin position="692"/>
        <end position="719"/>
    </location>
</feature>
<dbReference type="InterPro" id="IPR027417">
    <property type="entry name" value="P-loop_NTPase"/>
</dbReference>
<dbReference type="SUPFAM" id="SSF52540">
    <property type="entry name" value="P-loop containing nucleoside triphosphate hydrolases"/>
    <property type="match status" value="1"/>
</dbReference>
<name>A0A836LE70_9TRYP</name>
<accession>A0A836LE70</accession>
<evidence type="ECO:0000313" key="3">
    <source>
        <dbReference type="Proteomes" id="UP000674318"/>
    </source>
</evidence>
<keyword evidence="3" id="KW-1185">Reference proteome</keyword>
<feature type="compositionally biased region" description="Basic and acidic residues" evidence="1">
    <location>
        <begin position="642"/>
        <end position="655"/>
    </location>
</feature>
<dbReference type="OrthoDB" id="273828at2759"/>
<feature type="region of interest" description="Disordered" evidence="1">
    <location>
        <begin position="310"/>
        <end position="385"/>
    </location>
</feature>
<sequence length="1205" mass="129657">MDFGFPHFTRASTDEVYTQPTQKSLLELVIEAKGRLGLVPQREAPKRHPSSSSFSHFSDSDEEREGRNSEEVEAEPLQDAVLTTRTSWVPPTYLLDYFFSGEFLSVFLSLHGIHASRPVSKLVPPLLTVRDAQLHPLVEAGFCAALQNAAHGSSNQQRGGGGGGRGRGGVRGQGGRGDNRAGFFPDSFFRGGSQKSYMGSSAAAAHNDSSFFSSRGAAQQDQRQSVVLGVEEGNDDGAAGPNPSCVDAQCGMGEAAAASLAQRLLLRGLQQVALPALLLGDHVLLSGPRGIGKRTAALLSAGANVLAYADNADPDGSGETEDPPPPSDGEGEAAAAKPPAAAGESACTLPTNEETTQEDGTEDAVDAADTHPATAEPATAPASASPLAPRALIVLSSYPEVLSTAHWLEAVFGPAAFAVHTFQKDDVTLCPLLEAPAAAKQSVTLDVSQGSYLGHTAGHTGVMPVLPSTTSDRRFIGPPLSLPYLTDTIGASGAPAPPLADPTQADHAPLHAASTLPALSELASLVMDASLPALSPSEVQRSTGGECTSRAHTARKRQRRGEEENQSCGDDDDKEGDEKRSSHTHHHHHHHHHRHRHRHQSRRGGGGAEEEGAEDRGKRDPSSHRSHRRRRRRSSDGAEGGDSSKHTRSLEAREPHSHRRSVRECDHRRRRHHSSSGGRSHRHRSRSEERRSRYRSSSRHRRHRHHRSSSHRHRHHRSRSQRDWYDEDSRSASSSSSSSPTTTTSSADASSTSSSLCRSEGSPSVIPTNAEAVLPPVLDNSVAPPTADELRALALASVASFDISVEAPVTSFTTADAERQREAIEKDTTTQPSGVLRQRVPLLITTYHALQTALGMVQGEASALPPLEHVRVALFANLERALMPPLKDSFLHTWWVSLVNALDVECQFVVTADRMGSEVRGFLDSTVVPDAGERLVHFEQSDASIWAIMDVQVCAVPVELPAAASPPNDGSGGRPRISASDIDAAKVIYLFSTINKHMPPKGLDEMKYGETAAIAAHRDRQAARVVVVCSARREQSQVVTRLQRLFEDQEQDRHPSMVRVTDTAELFRASGAEVLVVTDAQLADPRVLRDVHQCTEVDLILHFSLPRPVMVHLEKKEIIDVLAQRGRAILGHSKQFSSRRWWRGEAAASTVGGGGGGDAAASGSPNNITDFLPTKVQCQLLLTEHNMHGRAGSCVVEALREVSDD</sequence>
<proteinExistence type="predicted"/>
<feature type="compositionally biased region" description="Low complexity" evidence="1">
    <location>
        <begin position="370"/>
        <end position="385"/>
    </location>
</feature>
<evidence type="ECO:0000256" key="1">
    <source>
        <dbReference type="SAM" id="MobiDB-lite"/>
    </source>
</evidence>
<feature type="region of interest" description="Disordered" evidence="1">
    <location>
        <begin position="536"/>
        <end position="764"/>
    </location>
</feature>
<reference evidence="2 3" key="1">
    <citation type="submission" date="2021-02" db="EMBL/GenBank/DDBJ databases">
        <title>Porcisia hertigi Genome sequencing and assembly.</title>
        <authorList>
            <person name="Almutairi H."/>
            <person name="Gatherer D."/>
        </authorList>
    </citation>
    <scope>NUCLEOTIDE SEQUENCE [LARGE SCALE GENOMIC DNA]</scope>
    <source>
        <strain evidence="2 3">C119</strain>
    </source>
</reference>
<feature type="compositionally biased region" description="Gly residues" evidence="1">
    <location>
        <begin position="158"/>
        <end position="176"/>
    </location>
</feature>
<dbReference type="GeneID" id="94291302"/>
<feature type="compositionally biased region" description="Low complexity" evidence="1">
    <location>
        <begin position="332"/>
        <end position="346"/>
    </location>
</feature>
<feature type="compositionally biased region" description="Low complexity" evidence="1">
    <location>
        <begin position="731"/>
        <end position="755"/>
    </location>
</feature>
<feature type="compositionally biased region" description="Basic residues" evidence="1">
    <location>
        <begin position="668"/>
        <end position="685"/>
    </location>
</feature>
<organism evidence="2 3">
    <name type="scientific">Porcisia hertigi</name>
    <dbReference type="NCBI Taxonomy" id="2761500"/>
    <lineage>
        <taxon>Eukaryota</taxon>
        <taxon>Discoba</taxon>
        <taxon>Euglenozoa</taxon>
        <taxon>Kinetoplastea</taxon>
        <taxon>Metakinetoplastina</taxon>
        <taxon>Trypanosomatida</taxon>
        <taxon>Trypanosomatidae</taxon>
        <taxon>Leishmaniinae</taxon>
        <taxon>Porcisia</taxon>
    </lineage>
</organism>
<feature type="compositionally biased region" description="Acidic residues" evidence="1">
    <location>
        <begin position="312"/>
        <end position="322"/>
    </location>
</feature>
<feature type="compositionally biased region" description="Basic residues" evidence="1">
    <location>
        <begin position="582"/>
        <end position="602"/>
    </location>
</feature>
<feature type="region of interest" description="Disordered" evidence="1">
    <location>
        <begin position="40"/>
        <end position="77"/>
    </location>
</feature>
<dbReference type="Proteomes" id="UP000674318">
    <property type="component" value="Unassembled WGS sequence"/>
</dbReference>
<feature type="compositionally biased region" description="Basic and acidic residues" evidence="1">
    <location>
        <begin position="720"/>
        <end position="730"/>
    </location>
</feature>
<dbReference type="EMBL" id="JAFJZO010000016">
    <property type="protein sequence ID" value="KAG5508759.1"/>
    <property type="molecule type" value="Genomic_DNA"/>
</dbReference>
<feature type="region of interest" description="Disordered" evidence="1">
    <location>
        <begin position="152"/>
        <end position="181"/>
    </location>
</feature>
<feature type="compositionally biased region" description="Polar residues" evidence="1">
    <location>
        <begin position="537"/>
        <end position="546"/>
    </location>
</feature>
<feature type="compositionally biased region" description="Basic residues" evidence="1">
    <location>
        <begin position="624"/>
        <end position="633"/>
    </location>
</feature>
<protein>
    <submittedName>
        <fullName evidence="2">Uncharacterized protein</fullName>
    </submittedName>
</protein>